<evidence type="ECO:0000256" key="1">
    <source>
        <dbReference type="ARBA" id="ARBA00022898"/>
    </source>
</evidence>
<feature type="modified residue" description="N6-(pyridoxal phosphate)lysine" evidence="4">
    <location>
        <position position="192"/>
    </location>
</feature>
<feature type="active site" description="Proton acceptor" evidence="3">
    <location>
        <position position="192"/>
    </location>
</feature>
<keyword evidence="1 4" id="KW-0663">Pyridoxal phosphate</keyword>
<dbReference type="Gene3D" id="3.90.1150.10">
    <property type="entry name" value="Aspartate Aminotransferase, domain 1"/>
    <property type="match status" value="1"/>
</dbReference>
<dbReference type="CDD" id="cd00616">
    <property type="entry name" value="AHBA_syn"/>
    <property type="match status" value="1"/>
</dbReference>
<evidence type="ECO:0000256" key="3">
    <source>
        <dbReference type="PIRSR" id="PIRSR000390-1"/>
    </source>
</evidence>
<evidence type="ECO:0000313" key="6">
    <source>
        <dbReference type="EMBL" id="OHA70193.1"/>
    </source>
</evidence>
<comment type="similarity">
    <text evidence="2 5">Belongs to the DegT/DnrJ/EryC1 family.</text>
</comment>
<dbReference type="AlphaFoldDB" id="A0A1G2RBJ7"/>
<dbReference type="STRING" id="1802457.A3F15_00435"/>
<dbReference type="InterPro" id="IPR015422">
    <property type="entry name" value="PyrdxlP-dep_Trfase_small"/>
</dbReference>
<dbReference type="Pfam" id="PF01041">
    <property type="entry name" value="DegT_DnrJ_EryC1"/>
    <property type="match status" value="1"/>
</dbReference>
<dbReference type="SUPFAM" id="SSF53383">
    <property type="entry name" value="PLP-dependent transferases"/>
    <property type="match status" value="1"/>
</dbReference>
<dbReference type="GO" id="GO:0000271">
    <property type="term" value="P:polysaccharide biosynthetic process"/>
    <property type="evidence" value="ECO:0007669"/>
    <property type="project" value="TreeGrafter"/>
</dbReference>
<dbReference type="GO" id="GO:0030170">
    <property type="term" value="F:pyridoxal phosphate binding"/>
    <property type="evidence" value="ECO:0007669"/>
    <property type="project" value="TreeGrafter"/>
</dbReference>
<dbReference type="InterPro" id="IPR015421">
    <property type="entry name" value="PyrdxlP-dep_Trfase_major"/>
</dbReference>
<dbReference type="GO" id="GO:0008483">
    <property type="term" value="F:transaminase activity"/>
    <property type="evidence" value="ECO:0007669"/>
    <property type="project" value="TreeGrafter"/>
</dbReference>
<dbReference type="InterPro" id="IPR000653">
    <property type="entry name" value="DegT/StrS_aminotransferase"/>
</dbReference>
<dbReference type="InterPro" id="IPR015424">
    <property type="entry name" value="PyrdxlP-dep_Trfase"/>
</dbReference>
<dbReference type="EMBL" id="MHUC01000035">
    <property type="protein sequence ID" value="OHA70193.1"/>
    <property type="molecule type" value="Genomic_DNA"/>
</dbReference>
<evidence type="ECO:0000256" key="2">
    <source>
        <dbReference type="ARBA" id="ARBA00037999"/>
    </source>
</evidence>
<gene>
    <name evidence="6" type="ORF">A3F15_00435</name>
</gene>
<evidence type="ECO:0000256" key="5">
    <source>
        <dbReference type="RuleBase" id="RU004508"/>
    </source>
</evidence>
<dbReference type="Proteomes" id="UP000177078">
    <property type="component" value="Unassembled WGS sequence"/>
</dbReference>
<dbReference type="PANTHER" id="PTHR30244">
    <property type="entry name" value="TRANSAMINASE"/>
    <property type="match status" value="1"/>
</dbReference>
<protein>
    <recommendedName>
        <fullName evidence="8">Cell wall biogenesis protein</fullName>
    </recommendedName>
</protein>
<comment type="caution">
    <text evidence="6">The sequence shown here is derived from an EMBL/GenBank/DDBJ whole genome shotgun (WGS) entry which is preliminary data.</text>
</comment>
<reference evidence="6 7" key="1">
    <citation type="journal article" date="2016" name="Nat. Commun.">
        <title>Thousands of microbial genomes shed light on interconnected biogeochemical processes in an aquifer system.</title>
        <authorList>
            <person name="Anantharaman K."/>
            <person name="Brown C.T."/>
            <person name="Hug L.A."/>
            <person name="Sharon I."/>
            <person name="Castelle C.J."/>
            <person name="Probst A.J."/>
            <person name="Thomas B.C."/>
            <person name="Singh A."/>
            <person name="Wilkins M.J."/>
            <person name="Karaoz U."/>
            <person name="Brodie E.L."/>
            <person name="Williams K.H."/>
            <person name="Hubbard S.S."/>
            <person name="Banfield J.F."/>
        </authorList>
    </citation>
    <scope>NUCLEOTIDE SEQUENCE [LARGE SCALE GENOMIC DNA]</scope>
</reference>
<name>A0A1G2RBJ7_9BACT</name>
<sequence length="378" mass="42863">MAKEYKINFINASYRRFYEMHKEEILGAITSCLERGDFIMREDLDKFEKNLADYTGAKYAVGVNSGTDALMLSHEVLGIGQGDEVICVSHTFIAPFQETVHVGAKPVLIDVKEDDCVMDVSQIEPAITEKTKAILPVHLSGAVCDMKEIMRIAEERNLKVIEDACQALGSRQDGKMAGTFGDTGCFSFISPKLLGAYGDAGAIVTNNKEIYEKLLLLRNHWNITQNALLGVQLPHPEVMDWGHNTRMDNIQAAVLNVKIKYIDWIINRRKEIAEKYLAELEGLPIDLPSRKEGETWQEFIVRPKDREAFRDFMQEEGVELLIRDTTPNHKLKGLGLEHFNLPVTEKLATEQARLPIYPELTNEEVDYVIQRVKKFYSA</sequence>
<evidence type="ECO:0008006" key="8">
    <source>
        <dbReference type="Google" id="ProtNLM"/>
    </source>
</evidence>
<evidence type="ECO:0000256" key="4">
    <source>
        <dbReference type="PIRSR" id="PIRSR000390-2"/>
    </source>
</evidence>
<dbReference type="PIRSF" id="PIRSF000390">
    <property type="entry name" value="PLP_StrS"/>
    <property type="match status" value="1"/>
</dbReference>
<dbReference type="PANTHER" id="PTHR30244:SF36">
    <property type="entry name" value="3-OXO-GLUCOSE-6-PHOSPHATE:GLUTAMATE AMINOTRANSFERASE"/>
    <property type="match status" value="1"/>
</dbReference>
<accession>A0A1G2RBJ7</accession>
<proteinExistence type="inferred from homology"/>
<organism evidence="6 7">
    <name type="scientific">Candidatus Wildermuthbacteria bacterium RIFCSPHIGHO2_12_FULL_40_12</name>
    <dbReference type="NCBI Taxonomy" id="1802457"/>
    <lineage>
        <taxon>Bacteria</taxon>
        <taxon>Candidatus Wildermuthiibacteriota</taxon>
    </lineage>
</organism>
<evidence type="ECO:0000313" key="7">
    <source>
        <dbReference type="Proteomes" id="UP000177078"/>
    </source>
</evidence>
<dbReference type="Gene3D" id="3.40.640.10">
    <property type="entry name" value="Type I PLP-dependent aspartate aminotransferase-like (Major domain)"/>
    <property type="match status" value="1"/>
</dbReference>